<evidence type="ECO:0000259" key="11">
    <source>
        <dbReference type="PROSITE" id="PS51007"/>
    </source>
</evidence>
<keyword evidence="3 9" id="KW-0349">Heme</keyword>
<sequence>MTDFAATIQRNIEALPAGAGRNALLSGATQLRNAIAKRDDADRVATLARDLAGQLLAAYPISLSPKQPPDLALGRQLYAEHCAGCHGASGHGDGPLATQLEPRPVAFSDATRARERSLFALYQVVTQGLDGTAMPSFAQLTDADRWALVFTAGQFAYPATDAGKALWNGDAALRRLLPDMDALTTLTPAALASTIGAERAGALTAYLRRHPEAVVLSDSGVLRLAHERLAASLLAYREGDTAEASRLAVSAYLDGFEPVEPQLSARDAGLLRKIEGEMTALRSKIGAGVSADDMAIQIETLQRSLDAAETALGTQSGAASSFAGAFTILLREGLEALLIVVAMIAFLRKAQRTEALPYVHAGTLVALAGGVATWAVATYLVAISGASRELTEGTAALFAATVLLFVGIWMHGKSQAGAWQQYIKEKVSAALSRRSGWVLFTLAFVVVYREVFETILFYVALWTQGNHQAVLSGAGAAVLALAAFTWLLLRASKRLPIGLFFSISAVLMAVLAVVLTGKGIAALQEANILSSRLLNLPRLELLGVYPTLQGVLAQAACLAILGAGFLYNRNAGRKKLA</sequence>
<dbReference type="Pfam" id="PF03239">
    <property type="entry name" value="FTR1"/>
    <property type="match status" value="1"/>
</dbReference>
<organism evidence="12 13">
    <name type="scientific">Solimonas aquatica</name>
    <dbReference type="NCBI Taxonomy" id="489703"/>
    <lineage>
        <taxon>Bacteria</taxon>
        <taxon>Pseudomonadati</taxon>
        <taxon>Pseudomonadota</taxon>
        <taxon>Gammaproteobacteria</taxon>
        <taxon>Nevskiales</taxon>
        <taxon>Nevskiaceae</taxon>
        <taxon>Solimonas</taxon>
    </lineage>
</organism>
<reference evidence="13" key="1">
    <citation type="submission" date="2016-10" db="EMBL/GenBank/DDBJ databases">
        <authorList>
            <person name="Varghese N."/>
            <person name="Submissions S."/>
        </authorList>
    </citation>
    <scope>NUCLEOTIDE SEQUENCE [LARGE SCALE GENOMIC DNA]</scope>
    <source>
        <strain evidence="13">DSM 25927</strain>
    </source>
</reference>
<keyword evidence="4 10" id="KW-0812">Transmembrane</keyword>
<proteinExistence type="inferred from homology"/>
<comment type="similarity">
    <text evidence="2">Belongs to the oxidase-dependent Fe transporter (OFeT) (TC 9.A.10.1) family.</text>
</comment>
<evidence type="ECO:0000313" key="13">
    <source>
        <dbReference type="Proteomes" id="UP000199233"/>
    </source>
</evidence>
<evidence type="ECO:0000256" key="1">
    <source>
        <dbReference type="ARBA" id="ARBA00004141"/>
    </source>
</evidence>
<gene>
    <name evidence="12" type="ORF">SAMN04488038_104183</name>
</gene>
<keyword evidence="8 10" id="KW-0472">Membrane</keyword>
<dbReference type="PANTHER" id="PTHR31632">
    <property type="entry name" value="IRON TRANSPORTER FTH1"/>
    <property type="match status" value="1"/>
</dbReference>
<dbReference type="AlphaFoldDB" id="A0A1H9DXC7"/>
<evidence type="ECO:0000256" key="9">
    <source>
        <dbReference type="PROSITE-ProRule" id="PRU00433"/>
    </source>
</evidence>
<evidence type="ECO:0000256" key="5">
    <source>
        <dbReference type="ARBA" id="ARBA00022723"/>
    </source>
</evidence>
<dbReference type="GO" id="GO:0015093">
    <property type="term" value="F:ferrous iron transmembrane transporter activity"/>
    <property type="evidence" value="ECO:0007669"/>
    <property type="project" value="TreeGrafter"/>
</dbReference>
<dbReference type="STRING" id="489703.SAMN04488038_104183"/>
<keyword evidence="5 9" id="KW-0479">Metal-binding</keyword>
<keyword evidence="13" id="KW-1185">Reference proteome</keyword>
<dbReference type="Proteomes" id="UP000199233">
    <property type="component" value="Unassembled WGS sequence"/>
</dbReference>
<dbReference type="Pfam" id="PF00034">
    <property type="entry name" value="Cytochrom_C"/>
    <property type="match status" value="1"/>
</dbReference>
<evidence type="ECO:0000256" key="10">
    <source>
        <dbReference type="SAM" id="Phobius"/>
    </source>
</evidence>
<feature type="transmembrane region" description="Helical" evidence="10">
    <location>
        <begin position="543"/>
        <end position="567"/>
    </location>
</feature>
<protein>
    <submittedName>
        <fullName evidence="12">High-affinity iron transporter</fullName>
    </submittedName>
</protein>
<dbReference type="GO" id="GO:0033573">
    <property type="term" value="C:high-affinity iron permease complex"/>
    <property type="evidence" value="ECO:0007669"/>
    <property type="project" value="InterPro"/>
</dbReference>
<dbReference type="GO" id="GO:0046872">
    <property type="term" value="F:metal ion binding"/>
    <property type="evidence" value="ECO:0007669"/>
    <property type="project" value="UniProtKB-KW"/>
</dbReference>
<feature type="transmembrane region" description="Helical" evidence="10">
    <location>
        <begin position="393"/>
        <end position="410"/>
    </location>
</feature>
<dbReference type="Gene3D" id="1.10.760.10">
    <property type="entry name" value="Cytochrome c-like domain"/>
    <property type="match status" value="1"/>
</dbReference>
<dbReference type="EMBL" id="FOFS01000004">
    <property type="protein sequence ID" value="SEQ17543.1"/>
    <property type="molecule type" value="Genomic_DNA"/>
</dbReference>
<evidence type="ECO:0000256" key="3">
    <source>
        <dbReference type="ARBA" id="ARBA00022617"/>
    </source>
</evidence>
<evidence type="ECO:0000313" key="12">
    <source>
        <dbReference type="EMBL" id="SEQ17543.1"/>
    </source>
</evidence>
<keyword evidence="6 10" id="KW-1133">Transmembrane helix</keyword>
<feature type="transmembrane region" description="Helical" evidence="10">
    <location>
        <begin position="501"/>
        <end position="523"/>
    </location>
</feature>
<feature type="transmembrane region" description="Helical" evidence="10">
    <location>
        <begin position="431"/>
        <end position="449"/>
    </location>
</feature>
<dbReference type="InterPro" id="IPR009056">
    <property type="entry name" value="Cyt_c-like_dom"/>
</dbReference>
<dbReference type="GO" id="GO:0020037">
    <property type="term" value="F:heme binding"/>
    <property type="evidence" value="ECO:0007669"/>
    <property type="project" value="InterPro"/>
</dbReference>
<feature type="domain" description="Cytochrome c" evidence="11">
    <location>
        <begin position="69"/>
        <end position="211"/>
    </location>
</feature>
<evidence type="ECO:0000256" key="2">
    <source>
        <dbReference type="ARBA" id="ARBA00008333"/>
    </source>
</evidence>
<feature type="transmembrane region" description="Helical" evidence="10">
    <location>
        <begin position="358"/>
        <end position="381"/>
    </location>
</feature>
<evidence type="ECO:0000256" key="8">
    <source>
        <dbReference type="ARBA" id="ARBA00023136"/>
    </source>
</evidence>
<evidence type="ECO:0000256" key="6">
    <source>
        <dbReference type="ARBA" id="ARBA00022989"/>
    </source>
</evidence>
<accession>A0A1H9DXC7</accession>
<dbReference type="PANTHER" id="PTHR31632:SF2">
    <property type="entry name" value="PLASMA MEMBRANE IRON PERMEASE"/>
    <property type="match status" value="1"/>
</dbReference>
<dbReference type="InterPro" id="IPR004923">
    <property type="entry name" value="FTR1/Fip1/EfeU"/>
</dbReference>
<name>A0A1H9DXC7_9GAMM</name>
<comment type="subcellular location">
    <subcellularLocation>
        <location evidence="1">Membrane</location>
        <topology evidence="1">Multi-pass membrane protein</topology>
    </subcellularLocation>
</comment>
<dbReference type="SUPFAM" id="SSF46626">
    <property type="entry name" value="Cytochrome c"/>
    <property type="match status" value="1"/>
</dbReference>
<feature type="transmembrane region" description="Helical" evidence="10">
    <location>
        <begin position="322"/>
        <end position="346"/>
    </location>
</feature>
<dbReference type="PROSITE" id="PS51007">
    <property type="entry name" value="CYTC"/>
    <property type="match status" value="1"/>
</dbReference>
<dbReference type="GO" id="GO:0009055">
    <property type="term" value="F:electron transfer activity"/>
    <property type="evidence" value="ECO:0007669"/>
    <property type="project" value="InterPro"/>
</dbReference>
<keyword evidence="7 9" id="KW-0408">Iron</keyword>
<evidence type="ECO:0000256" key="4">
    <source>
        <dbReference type="ARBA" id="ARBA00022692"/>
    </source>
</evidence>
<dbReference type="InterPro" id="IPR036909">
    <property type="entry name" value="Cyt_c-like_dom_sf"/>
</dbReference>
<evidence type="ECO:0000256" key="7">
    <source>
        <dbReference type="ARBA" id="ARBA00023004"/>
    </source>
</evidence>
<feature type="transmembrane region" description="Helical" evidence="10">
    <location>
        <begin position="469"/>
        <end position="489"/>
    </location>
</feature>